<sequence length="122" mass="14175">MIIIPLYDLCAQNTELAALLTDDIGLKVGEFDANNVDRAPYVCWQIITANPEQYLDDASDMDDVYVQIDIYANEKDQTRLLARLIRSVIEDQCYIETYTGIERDPETALYRIRIDSRWHEEP</sequence>
<gene>
    <name evidence="1" type="ORF">WM018_01470</name>
</gene>
<protein>
    <submittedName>
        <fullName evidence="1">DUF3168 domain-containing protein</fullName>
    </submittedName>
</protein>
<dbReference type="EMBL" id="JBBMLE010000003">
    <property type="protein sequence ID" value="MEK0251203.1"/>
    <property type="molecule type" value="Genomic_DNA"/>
</dbReference>
<evidence type="ECO:0000313" key="1">
    <source>
        <dbReference type="EMBL" id="MEK0251203.1"/>
    </source>
</evidence>
<accession>A0ABU8ZCC0</accession>
<evidence type="ECO:0000313" key="2">
    <source>
        <dbReference type="Proteomes" id="UP001498501"/>
    </source>
</evidence>
<dbReference type="InterPro" id="IPR021508">
    <property type="entry name" value="Gp17-like"/>
</dbReference>
<keyword evidence="2" id="KW-1185">Reference proteome</keyword>
<dbReference type="Proteomes" id="UP001498501">
    <property type="component" value="Unassembled WGS sequence"/>
</dbReference>
<dbReference type="Pfam" id="PF11367">
    <property type="entry name" value="Tail_completion_gp17"/>
    <property type="match status" value="1"/>
</dbReference>
<reference evidence="1 2" key="1">
    <citation type="submission" date="2024-03" db="EMBL/GenBank/DDBJ databases">
        <title>Cross-transmission of Acinetobacter junii carrying blaOXA-58 in a neonatal intensive care unit.</title>
        <authorList>
            <person name="Bour M."/>
            <person name="Potron A."/>
            <person name="Lecointe D."/>
        </authorList>
    </citation>
    <scope>NUCLEOTIDE SEQUENCE [LARGE SCALE GENOMIC DNA]</scope>
    <source>
        <strain evidence="1 2">21A3096 case 1</strain>
    </source>
</reference>
<name>A0ABU8ZCC0_ACIJU</name>
<proteinExistence type="predicted"/>
<comment type="caution">
    <text evidence="1">The sequence shown here is derived from an EMBL/GenBank/DDBJ whole genome shotgun (WGS) entry which is preliminary data.</text>
</comment>
<dbReference type="RefSeq" id="WP_340473558.1">
    <property type="nucleotide sequence ID" value="NZ_JBBMLE010000003.1"/>
</dbReference>
<organism evidence="1 2">
    <name type="scientific">Acinetobacter junii</name>
    <dbReference type="NCBI Taxonomy" id="40215"/>
    <lineage>
        <taxon>Bacteria</taxon>
        <taxon>Pseudomonadati</taxon>
        <taxon>Pseudomonadota</taxon>
        <taxon>Gammaproteobacteria</taxon>
        <taxon>Moraxellales</taxon>
        <taxon>Moraxellaceae</taxon>
        <taxon>Acinetobacter</taxon>
    </lineage>
</organism>